<proteinExistence type="inferred from homology"/>
<dbReference type="FunFam" id="2.40.50.250:FF:000001">
    <property type="entry name" value="GTP-binding protein TypA"/>
    <property type="match status" value="1"/>
</dbReference>
<keyword evidence="3" id="KW-0820">tRNA-binding</keyword>
<dbReference type="InterPro" id="IPR004161">
    <property type="entry name" value="EFTu-like_2"/>
</dbReference>
<dbReference type="NCBIfam" id="TIGR00231">
    <property type="entry name" value="small_GTP"/>
    <property type="match status" value="1"/>
</dbReference>
<dbReference type="KEGG" id="sace:GIY23_04235"/>
<keyword evidence="3" id="KW-0378">Hydrolase</keyword>
<dbReference type="Proteomes" id="UP000371041">
    <property type="component" value="Chromosome"/>
</dbReference>
<dbReference type="InterPro" id="IPR047042">
    <property type="entry name" value="BipA_II"/>
</dbReference>
<comment type="similarity">
    <text evidence="3">Belongs to the TRAFAC class translation factor GTPase superfamily. Classic translation factor GTPase family. BipA subfamily.</text>
</comment>
<dbReference type="GO" id="GO:1990904">
    <property type="term" value="C:ribonucleoprotein complex"/>
    <property type="evidence" value="ECO:0007669"/>
    <property type="project" value="TreeGrafter"/>
</dbReference>
<evidence type="ECO:0000313" key="6">
    <source>
        <dbReference type="Proteomes" id="UP000371041"/>
    </source>
</evidence>
<dbReference type="InterPro" id="IPR027417">
    <property type="entry name" value="P-loop_NTPase"/>
</dbReference>
<feature type="binding site" evidence="3">
    <location>
        <begin position="143"/>
        <end position="146"/>
    </location>
    <ligand>
        <name>GTP</name>
        <dbReference type="ChEBI" id="CHEBI:37565"/>
    </ligand>
</feature>
<gene>
    <name evidence="5" type="primary">typA</name>
    <name evidence="3" type="synonym">bipA</name>
    <name evidence="5" type="ORF">GIY23_04235</name>
</gene>
<dbReference type="InterPro" id="IPR009000">
    <property type="entry name" value="Transl_B-barrel_sf"/>
</dbReference>
<name>A0A5Q3QDK8_9PSEU</name>
<keyword evidence="3" id="KW-0699">rRNA-binding</keyword>
<dbReference type="RefSeq" id="WP_154075460.1">
    <property type="nucleotide sequence ID" value="NZ_CP045929.1"/>
</dbReference>
<dbReference type="GO" id="GO:0005525">
    <property type="term" value="F:GTP binding"/>
    <property type="evidence" value="ECO:0007669"/>
    <property type="project" value="UniProtKB-UniRule"/>
</dbReference>
<dbReference type="InterPro" id="IPR000640">
    <property type="entry name" value="EFG_V-like"/>
</dbReference>
<dbReference type="PANTHER" id="PTHR42908:SF8">
    <property type="entry name" value="TR-TYPE G DOMAIN-CONTAINING PROTEIN"/>
    <property type="match status" value="1"/>
</dbReference>
<dbReference type="SMART" id="SM00838">
    <property type="entry name" value="EFG_C"/>
    <property type="match status" value="1"/>
</dbReference>
<dbReference type="EC" id="3.6.5.-" evidence="3"/>
<dbReference type="PROSITE" id="PS51722">
    <property type="entry name" value="G_TR_2"/>
    <property type="match status" value="1"/>
</dbReference>
<reference evidence="6" key="1">
    <citation type="submission" date="2019-11" db="EMBL/GenBank/DDBJ databases">
        <title>The complete genome sequence of Saccharopolyspora sp. E2A.</title>
        <authorList>
            <person name="Zhang G."/>
        </authorList>
    </citation>
    <scope>NUCLEOTIDE SEQUENCE [LARGE SCALE GENOMIC DNA]</scope>
    <source>
        <strain evidence="6">E2A</strain>
    </source>
</reference>
<protein>
    <recommendedName>
        <fullName evidence="3">Large ribosomal subunit assembly factor BipA</fullName>
        <ecNumber evidence="3">3.6.5.-</ecNumber>
    </recommendedName>
    <alternativeName>
        <fullName evidence="3">GTP-binding protein BipA</fullName>
    </alternativeName>
</protein>
<dbReference type="PANTHER" id="PTHR42908">
    <property type="entry name" value="TRANSLATION ELONGATION FACTOR-RELATED"/>
    <property type="match status" value="1"/>
</dbReference>
<dbReference type="InterPro" id="IPR006298">
    <property type="entry name" value="BipA"/>
</dbReference>
<accession>A0A5Q3QDK8</accession>
<keyword evidence="3" id="KW-0694">RNA-binding</keyword>
<dbReference type="HAMAP" id="MF_00849">
    <property type="entry name" value="BipA"/>
    <property type="match status" value="1"/>
</dbReference>
<feature type="domain" description="Tr-type G" evidence="4">
    <location>
        <begin position="14"/>
        <end position="222"/>
    </location>
</feature>
<comment type="function">
    <text evidence="3">A 50S ribosomal subunit assembly protein with GTPase activity, required for 50S subunit assembly at low temperatures, may also play a role in translation. Binds GTP and analogs. Binds the 70S ribosome between the 30S and 50S subunits, in a similar position as ribosome-bound EF-G; it contacts a number of ribosomal proteins, both rRNAs and the A-site tRNA.</text>
</comment>
<dbReference type="Pfam" id="PF00679">
    <property type="entry name" value="EFG_C"/>
    <property type="match status" value="1"/>
</dbReference>
<dbReference type="GO" id="GO:0005829">
    <property type="term" value="C:cytosol"/>
    <property type="evidence" value="ECO:0007669"/>
    <property type="project" value="TreeGrafter"/>
</dbReference>
<dbReference type="InterPro" id="IPR035651">
    <property type="entry name" value="BipA_V"/>
</dbReference>
<keyword evidence="3" id="KW-0963">Cytoplasm</keyword>
<comment type="catalytic activity">
    <reaction evidence="3">
        <text>GTP + H2O = GDP + phosphate + H(+)</text>
        <dbReference type="Rhea" id="RHEA:19669"/>
        <dbReference type="ChEBI" id="CHEBI:15377"/>
        <dbReference type="ChEBI" id="CHEBI:15378"/>
        <dbReference type="ChEBI" id="CHEBI:37565"/>
        <dbReference type="ChEBI" id="CHEBI:43474"/>
        <dbReference type="ChEBI" id="CHEBI:58189"/>
    </reaction>
</comment>
<dbReference type="FunFam" id="3.30.70.240:FF:000002">
    <property type="entry name" value="GTP-binding protein TypA"/>
    <property type="match status" value="1"/>
</dbReference>
<dbReference type="AlphaFoldDB" id="A0A5Q3QDK8"/>
<evidence type="ECO:0000256" key="1">
    <source>
        <dbReference type="ARBA" id="ARBA00022741"/>
    </source>
</evidence>
<dbReference type="Gene3D" id="3.30.70.240">
    <property type="match status" value="1"/>
</dbReference>
<dbReference type="InterPro" id="IPR048876">
    <property type="entry name" value="BipA_C"/>
</dbReference>
<dbReference type="InterPro" id="IPR042116">
    <property type="entry name" value="TypA/BipA_C"/>
</dbReference>
<comment type="subcellular location">
    <subcellularLocation>
        <location evidence="3">Cytoplasm</location>
    </subcellularLocation>
    <text evidence="3">Binds to ribosomes.</text>
</comment>
<dbReference type="Gene3D" id="2.40.50.250">
    <property type="entry name" value="bipa protein"/>
    <property type="match status" value="1"/>
</dbReference>
<dbReference type="Pfam" id="PF00009">
    <property type="entry name" value="GTP_EFTU"/>
    <property type="match status" value="1"/>
</dbReference>
<dbReference type="Pfam" id="PF21018">
    <property type="entry name" value="BipA_C"/>
    <property type="match status" value="1"/>
</dbReference>
<dbReference type="GO" id="GO:0019843">
    <property type="term" value="F:rRNA binding"/>
    <property type="evidence" value="ECO:0007669"/>
    <property type="project" value="UniProtKB-KW"/>
</dbReference>
<dbReference type="Gene3D" id="2.40.30.10">
    <property type="entry name" value="Translation factors"/>
    <property type="match status" value="1"/>
</dbReference>
<dbReference type="SUPFAM" id="SSF50447">
    <property type="entry name" value="Translation proteins"/>
    <property type="match status" value="1"/>
</dbReference>
<evidence type="ECO:0000256" key="2">
    <source>
        <dbReference type="ARBA" id="ARBA00023134"/>
    </source>
</evidence>
<evidence type="ECO:0000259" key="4">
    <source>
        <dbReference type="PROSITE" id="PS51722"/>
    </source>
</evidence>
<dbReference type="Pfam" id="PF03144">
    <property type="entry name" value="GTP_EFTU_D2"/>
    <property type="match status" value="1"/>
</dbReference>
<dbReference type="InterPro" id="IPR035647">
    <property type="entry name" value="EFG_III/V"/>
</dbReference>
<dbReference type="GO" id="GO:0003924">
    <property type="term" value="F:GTPase activity"/>
    <property type="evidence" value="ECO:0007669"/>
    <property type="project" value="UniProtKB-UniRule"/>
</dbReference>
<dbReference type="CDD" id="cd01891">
    <property type="entry name" value="TypA_BipA"/>
    <property type="match status" value="1"/>
</dbReference>
<comment type="subunit">
    <text evidence="3">Monomer.</text>
</comment>
<dbReference type="PRINTS" id="PR00315">
    <property type="entry name" value="ELONGATNFCT"/>
</dbReference>
<dbReference type="InterPro" id="IPR005225">
    <property type="entry name" value="Small_GTP-bd"/>
</dbReference>
<dbReference type="Gene3D" id="3.30.70.870">
    <property type="entry name" value="Elongation Factor G (Translational Gtpase), domain 3"/>
    <property type="match status" value="1"/>
</dbReference>
<dbReference type="GO" id="GO:0000027">
    <property type="term" value="P:ribosomal large subunit assembly"/>
    <property type="evidence" value="ECO:0007669"/>
    <property type="project" value="UniProtKB-UniRule"/>
</dbReference>
<keyword evidence="1 3" id="KW-0547">Nucleotide-binding</keyword>
<dbReference type="CDD" id="cd03691">
    <property type="entry name" value="BipA_TypA_II"/>
    <property type="match status" value="1"/>
</dbReference>
<keyword evidence="6" id="KW-1185">Reference proteome</keyword>
<dbReference type="GO" id="GO:0000049">
    <property type="term" value="F:tRNA binding"/>
    <property type="evidence" value="ECO:0007669"/>
    <property type="project" value="UniProtKB-KW"/>
</dbReference>
<dbReference type="EMBL" id="CP045929">
    <property type="protein sequence ID" value="QGK68857.1"/>
    <property type="molecule type" value="Genomic_DNA"/>
</dbReference>
<dbReference type="Gene3D" id="3.40.50.300">
    <property type="entry name" value="P-loop containing nucleotide triphosphate hydrolases"/>
    <property type="match status" value="1"/>
</dbReference>
<dbReference type="GO" id="GO:0043022">
    <property type="term" value="F:ribosome binding"/>
    <property type="evidence" value="ECO:0007669"/>
    <property type="project" value="UniProtKB-UniRule"/>
</dbReference>
<dbReference type="SUPFAM" id="SSF52540">
    <property type="entry name" value="P-loop containing nucleoside triphosphate hydrolases"/>
    <property type="match status" value="1"/>
</dbReference>
<dbReference type="InterPro" id="IPR000795">
    <property type="entry name" value="T_Tr_GTP-bd_dom"/>
</dbReference>
<dbReference type="InterPro" id="IPR047041">
    <property type="entry name" value="BipA_GTP-bd_dom"/>
</dbReference>
<dbReference type="CDD" id="cd03710">
    <property type="entry name" value="BipA_TypA_C"/>
    <property type="match status" value="1"/>
</dbReference>
<keyword evidence="3" id="KW-0690">Ribosome biogenesis</keyword>
<feature type="binding site" evidence="3">
    <location>
        <begin position="26"/>
        <end position="31"/>
    </location>
    <ligand>
        <name>GTP</name>
        <dbReference type="ChEBI" id="CHEBI:37565"/>
    </ligand>
</feature>
<sequence>MPTSVAVPNQQTRTDLRNVAIVAHVDHGKTTLVDAMLRQSGAFSARTEPVDRVMDSNDLEREKGITILAKNTAIRRETGDGPVTINVVDTPGHADFGGEVERGLSMVDGVVLLVDASEGPLPQTRFVLRKALAADLPVILVVNKVDRPDARNAEVVDEVHTLLLDLATEVGADDSVLDLPVIYASARSGRASLTAPDDGDLPADEDLTSLFDVLMERVPAPVGDDEAGLQALVTNLDSSPFLGRIALCRIHAGTLRKGQTVGWCREDGSVEKVRLTELLVTENLDRVPAETASAGDLVAIAGIPDITIGDTLADPDAPEPLPRITVDAPAISMTVGTNTSPQAGRNGGTKMTARLLKNRLDAELIGNVSVQVVPTERPDTWEVQGRGELALAVLVETMRREGFELTAGKPEVVTRTIDGTLCEPFERLTLDVPEEHLGAVTQLLASRKGRMEHMEGHGTGRIKLDYVIPARGLIGFRTEFLTETRGAGIANHVFEGYFPWVGELRTRNSGSLVADRAGAVTTYAMTQLSDRGTFFVEPTQEVYEGMVVGENPRAEDLDINVTKEKKLTNMRSASGEELERLARPRKLGLEEALEFCSADECVEVGPNTIRVRKVTLDGTTRQRERNRQKARDNG</sequence>
<keyword evidence="2 3" id="KW-0342">GTP-binding</keyword>
<evidence type="ECO:0000256" key="3">
    <source>
        <dbReference type="HAMAP-Rule" id="MF_00849"/>
    </source>
</evidence>
<dbReference type="SUPFAM" id="SSF54980">
    <property type="entry name" value="EF-G C-terminal domain-like"/>
    <property type="match status" value="2"/>
</dbReference>
<evidence type="ECO:0000313" key="5">
    <source>
        <dbReference type="EMBL" id="QGK68857.1"/>
    </source>
</evidence>
<dbReference type="NCBIfam" id="TIGR01394">
    <property type="entry name" value="TypA_BipA"/>
    <property type="match status" value="1"/>
</dbReference>
<organism evidence="5 6">
    <name type="scientific">Allosaccharopolyspora coralli</name>
    <dbReference type="NCBI Taxonomy" id="2665642"/>
    <lineage>
        <taxon>Bacteria</taxon>
        <taxon>Bacillati</taxon>
        <taxon>Actinomycetota</taxon>
        <taxon>Actinomycetes</taxon>
        <taxon>Pseudonocardiales</taxon>
        <taxon>Pseudonocardiaceae</taxon>
        <taxon>Allosaccharopolyspora</taxon>
    </lineage>
</organism>